<keyword evidence="1" id="KW-1133">Transmembrane helix</keyword>
<dbReference type="EMBL" id="CP061800">
    <property type="protein sequence ID" value="QTA84140.1"/>
    <property type="molecule type" value="Genomic_DNA"/>
</dbReference>
<dbReference type="AlphaFoldDB" id="A0A975BF45"/>
<sequence length="149" mass="16746">MRTYKSNYKYKLTVLIGIMSSVFCAGLGGIFILSGSSDSRLLIFLPAVAIFYFIMFAVPREISIGENGITFRTMAGTRYADFSQIRDIRSYYSSKSLQGYGGDREKAHMLCIIILKEKPLAPLFFGDGICDYKKLHSDILLSLKNQIRG</sequence>
<keyword evidence="3" id="KW-1185">Reference proteome</keyword>
<evidence type="ECO:0008006" key="4">
    <source>
        <dbReference type="Google" id="ProtNLM"/>
    </source>
</evidence>
<feature type="transmembrane region" description="Helical" evidence="1">
    <location>
        <begin position="39"/>
        <end position="58"/>
    </location>
</feature>
<keyword evidence="1" id="KW-0472">Membrane</keyword>
<dbReference type="Proteomes" id="UP000663722">
    <property type="component" value="Chromosome"/>
</dbReference>
<proteinExistence type="predicted"/>
<protein>
    <recommendedName>
        <fullName evidence="4">PH domain-containing protein</fullName>
    </recommendedName>
</protein>
<evidence type="ECO:0000313" key="3">
    <source>
        <dbReference type="Proteomes" id="UP000663722"/>
    </source>
</evidence>
<accession>A0A975BF45</accession>
<organism evidence="2 3">
    <name type="scientific">Desulfonema magnum</name>
    <dbReference type="NCBI Taxonomy" id="45655"/>
    <lineage>
        <taxon>Bacteria</taxon>
        <taxon>Pseudomonadati</taxon>
        <taxon>Thermodesulfobacteriota</taxon>
        <taxon>Desulfobacteria</taxon>
        <taxon>Desulfobacterales</taxon>
        <taxon>Desulfococcaceae</taxon>
        <taxon>Desulfonema</taxon>
    </lineage>
</organism>
<evidence type="ECO:0000313" key="2">
    <source>
        <dbReference type="EMBL" id="QTA84140.1"/>
    </source>
</evidence>
<evidence type="ECO:0000256" key="1">
    <source>
        <dbReference type="SAM" id="Phobius"/>
    </source>
</evidence>
<feature type="transmembrane region" description="Helical" evidence="1">
    <location>
        <begin position="12"/>
        <end position="33"/>
    </location>
</feature>
<name>A0A975BF45_9BACT</name>
<dbReference type="RefSeq" id="WP_207680749.1">
    <property type="nucleotide sequence ID" value="NZ_CP061800.1"/>
</dbReference>
<keyword evidence="1" id="KW-0812">Transmembrane</keyword>
<reference evidence="2" key="1">
    <citation type="journal article" date="2021" name="Microb. Physiol.">
        <title>Proteogenomic Insights into the Physiology of Marine, Sulfate-Reducing, Filamentous Desulfonema limicola and Desulfonema magnum.</title>
        <authorList>
            <person name="Schnaars V."/>
            <person name="Wohlbrand L."/>
            <person name="Scheve S."/>
            <person name="Hinrichs C."/>
            <person name="Reinhardt R."/>
            <person name="Rabus R."/>
        </authorList>
    </citation>
    <scope>NUCLEOTIDE SEQUENCE</scope>
    <source>
        <strain evidence="2">4be13</strain>
    </source>
</reference>
<dbReference type="KEGG" id="dmm:dnm_001330"/>
<gene>
    <name evidence="2" type="ORF">dnm_001330</name>
</gene>